<dbReference type="AlphaFoldDB" id="X0VMA5"/>
<dbReference type="EMBL" id="BARS01023894">
    <property type="protein sequence ID" value="GAG01676.1"/>
    <property type="molecule type" value="Genomic_DNA"/>
</dbReference>
<proteinExistence type="predicted"/>
<evidence type="ECO:0000313" key="2">
    <source>
        <dbReference type="EMBL" id="GAG01676.1"/>
    </source>
</evidence>
<reference evidence="2" key="1">
    <citation type="journal article" date="2014" name="Front. Microbiol.">
        <title>High frequency of phylogenetically diverse reductive dehalogenase-homologous genes in deep subseafloor sedimentary metagenomes.</title>
        <authorList>
            <person name="Kawai M."/>
            <person name="Futagami T."/>
            <person name="Toyoda A."/>
            <person name="Takaki Y."/>
            <person name="Nishi S."/>
            <person name="Hori S."/>
            <person name="Arai W."/>
            <person name="Tsubouchi T."/>
            <person name="Morono Y."/>
            <person name="Uchiyama I."/>
            <person name="Ito T."/>
            <person name="Fujiyama A."/>
            <person name="Inagaki F."/>
            <person name="Takami H."/>
        </authorList>
    </citation>
    <scope>NUCLEOTIDE SEQUENCE</scope>
    <source>
        <strain evidence="2">Expedition CK06-06</strain>
    </source>
</reference>
<keyword evidence="1" id="KW-1133">Transmembrane helix</keyword>
<protein>
    <submittedName>
        <fullName evidence="2">Uncharacterized protein</fullName>
    </submittedName>
</protein>
<feature type="transmembrane region" description="Helical" evidence="1">
    <location>
        <begin position="246"/>
        <end position="264"/>
    </location>
</feature>
<organism evidence="2">
    <name type="scientific">marine sediment metagenome</name>
    <dbReference type="NCBI Taxonomy" id="412755"/>
    <lineage>
        <taxon>unclassified sequences</taxon>
        <taxon>metagenomes</taxon>
        <taxon>ecological metagenomes</taxon>
    </lineage>
</organism>
<sequence length="269" mass="30576">LYHPLIRSFLEKFGYYDIFLIDNETGNIVYSVYKEVDFGTSLLSGPYKDTNLAKAFMEARQATEKDFVKLVDFEPYYPSYGARASFIASPIFRGDENIGVLMFQLPVDRINDIMTNKHAWADVGLGESGETYIVGDDFTLRNQSRLLIENPDEYFEMITAAGLEQKTVQRIRNLNSSIGLQMVRTPGTEAALSGKSNTEIFPDYRGVPVLSSYSTLDIPGVHWAIMSEIDRDEAFQVFDKLRDRTIMLASILLALTIYISYYFFLVAHP</sequence>
<comment type="caution">
    <text evidence="2">The sequence shown here is derived from an EMBL/GenBank/DDBJ whole genome shotgun (WGS) entry which is preliminary data.</text>
</comment>
<feature type="non-terminal residue" evidence="2">
    <location>
        <position position="269"/>
    </location>
</feature>
<name>X0VMA5_9ZZZZ</name>
<accession>X0VMA5</accession>
<evidence type="ECO:0000256" key="1">
    <source>
        <dbReference type="SAM" id="Phobius"/>
    </source>
</evidence>
<gene>
    <name evidence="2" type="ORF">S01H1_38007</name>
</gene>
<keyword evidence="1" id="KW-0472">Membrane</keyword>
<feature type="non-terminal residue" evidence="2">
    <location>
        <position position="1"/>
    </location>
</feature>
<keyword evidence="1" id="KW-0812">Transmembrane</keyword>